<protein>
    <recommendedName>
        <fullName evidence="3">DUF222 domain-containing protein</fullName>
    </recommendedName>
</protein>
<comment type="caution">
    <text evidence="1">The sequence shown here is derived from an EMBL/GenBank/DDBJ whole genome shotgun (WGS) entry which is preliminary data.</text>
</comment>
<dbReference type="Proteomes" id="UP001144280">
    <property type="component" value="Unassembled WGS sequence"/>
</dbReference>
<sequence>MMDDAVLGAIAAAVASRTVEGVTDAGRAAFSSLMQLVRRKVDAAPSGQAVLDAALADPADRARVDALRAQLAKSVAGSPVFAGELARLWQLAQPANQATDGGVVNHAGGTVNGPVVQARDISGGVAFGAGDSGHLRGAGS</sequence>
<keyword evidence="2" id="KW-1185">Reference proteome</keyword>
<proteinExistence type="predicted"/>
<organism evidence="1 2">
    <name type="scientific">Phytohabitans aurantiacus</name>
    <dbReference type="NCBI Taxonomy" id="3016789"/>
    <lineage>
        <taxon>Bacteria</taxon>
        <taxon>Bacillati</taxon>
        <taxon>Actinomycetota</taxon>
        <taxon>Actinomycetes</taxon>
        <taxon>Micromonosporales</taxon>
        <taxon>Micromonosporaceae</taxon>
    </lineage>
</organism>
<name>A0ABQ5R1Q0_9ACTN</name>
<gene>
    <name evidence="1" type="ORF">Pa4123_51600</name>
</gene>
<evidence type="ECO:0000313" key="2">
    <source>
        <dbReference type="Proteomes" id="UP001144280"/>
    </source>
</evidence>
<reference evidence="1" key="1">
    <citation type="submission" date="2022-12" db="EMBL/GenBank/DDBJ databases">
        <title>New Phytohabitans aurantiacus sp. RD004123 nov., an actinomycete isolated from soil.</title>
        <authorList>
            <person name="Triningsih D.W."/>
            <person name="Harunari E."/>
            <person name="Igarashi Y."/>
        </authorList>
    </citation>
    <scope>NUCLEOTIDE SEQUENCE</scope>
    <source>
        <strain evidence="1">RD004123</strain>
    </source>
</reference>
<evidence type="ECO:0000313" key="1">
    <source>
        <dbReference type="EMBL" id="GLH99884.1"/>
    </source>
</evidence>
<dbReference type="EMBL" id="BSDI01000029">
    <property type="protein sequence ID" value="GLH99884.1"/>
    <property type="molecule type" value="Genomic_DNA"/>
</dbReference>
<evidence type="ECO:0008006" key="3">
    <source>
        <dbReference type="Google" id="ProtNLM"/>
    </source>
</evidence>
<accession>A0ABQ5R1Q0</accession>